<dbReference type="InterPro" id="IPR020904">
    <property type="entry name" value="Sc_DH/Rdtase_CS"/>
</dbReference>
<dbReference type="AlphaFoldDB" id="A0A6J1SGY8"/>
<keyword evidence="3" id="KW-0472">Membrane</keyword>
<feature type="transmembrane region" description="Helical" evidence="3">
    <location>
        <begin position="6"/>
        <end position="25"/>
    </location>
</feature>
<feature type="compositionally biased region" description="Polar residues" evidence="2">
    <location>
        <begin position="328"/>
        <end position="341"/>
    </location>
</feature>
<evidence type="ECO:0000256" key="1">
    <source>
        <dbReference type="ARBA" id="ARBA00023002"/>
    </source>
</evidence>
<proteinExistence type="predicted"/>
<dbReference type="InterPro" id="IPR002347">
    <property type="entry name" value="SDR_fam"/>
</dbReference>
<accession>A0A6J1SGY8</accession>
<keyword evidence="1" id="KW-0560">Oxidoreductase</keyword>
<keyword evidence="3" id="KW-1133">Transmembrane helix</keyword>
<keyword evidence="3" id="KW-0812">Transmembrane</keyword>
<evidence type="ECO:0000256" key="3">
    <source>
        <dbReference type="SAM" id="Phobius"/>
    </source>
</evidence>
<dbReference type="Proteomes" id="UP000504606">
    <property type="component" value="Unplaced"/>
</dbReference>
<dbReference type="SUPFAM" id="SSF51735">
    <property type="entry name" value="NAD(P)-binding Rossmann-fold domains"/>
    <property type="match status" value="1"/>
</dbReference>
<dbReference type="RefSeq" id="XP_026279978.1">
    <property type="nucleotide sequence ID" value="XM_026424193.2"/>
</dbReference>
<evidence type="ECO:0000313" key="5">
    <source>
        <dbReference type="RefSeq" id="XP_026279978.1"/>
    </source>
</evidence>
<dbReference type="InterPro" id="IPR053011">
    <property type="entry name" value="SDR_family_member_7"/>
</dbReference>
<dbReference type="PRINTS" id="PR00081">
    <property type="entry name" value="GDHRDH"/>
</dbReference>
<gene>
    <name evidence="5" type="primary">LOC113207574</name>
</gene>
<evidence type="ECO:0000313" key="4">
    <source>
        <dbReference type="Proteomes" id="UP000504606"/>
    </source>
</evidence>
<protein>
    <submittedName>
        <fullName evidence="5">Dehydrogenase/reductase SDR family member 7</fullName>
    </submittedName>
</protein>
<dbReference type="InterPro" id="IPR036291">
    <property type="entry name" value="NAD(P)-bd_dom_sf"/>
</dbReference>
<dbReference type="Gene3D" id="3.40.50.720">
    <property type="entry name" value="NAD(P)-binding Rossmann-like Domain"/>
    <property type="match status" value="1"/>
</dbReference>
<dbReference type="OrthoDB" id="47007at2759"/>
<keyword evidence="4" id="KW-1185">Reference proteome</keyword>
<sequence length="347" mass="38531">MDFFMLIGFVYILYLFVYLVILTIADCDLQLAWMERFGHSIDRLKGKVVWITGASSGIGRALAIKLAEHGCKLVLSARNRDELLRVREICLEAGKNSGLDASDVLVLKMDMLEYSKHQACLDKVLDHFGKLDILMNNAGRSQRAAWETIETAVDRQVFEINVFSVIALSRIALKHFLEQGSGHLAVTSSIAGVVGVPFSGSYTGSKFAIHGFFESLRTERMANPELKVSLLCPGPVFTNFLSQSFTSKDGELYGQDTSPTDNRMTAERCAHLFGVALANNLDEAWMAPFPILPIAYLFSYFPNIARGVAFLMGTKKFQKLRDSKESIENQNAASSSDNTTQEAEKMK</sequence>
<name>A0A6J1SGY8_FRAOC</name>
<dbReference type="PANTHER" id="PTHR44269">
    <property type="entry name" value="DEHYDROGENASE/REDUCTASE SDR FAMILY MEMBER 7-RELATED"/>
    <property type="match status" value="1"/>
</dbReference>
<dbReference type="GO" id="GO:0016491">
    <property type="term" value="F:oxidoreductase activity"/>
    <property type="evidence" value="ECO:0007669"/>
    <property type="project" value="UniProtKB-KW"/>
</dbReference>
<reference evidence="5" key="1">
    <citation type="submission" date="2025-08" db="UniProtKB">
        <authorList>
            <consortium name="RefSeq"/>
        </authorList>
    </citation>
    <scope>IDENTIFICATION</scope>
    <source>
        <tissue evidence="5">Whole organism</tissue>
    </source>
</reference>
<organism evidence="4 5">
    <name type="scientific">Frankliniella occidentalis</name>
    <name type="common">Western flower thrips</name>
    <name type="synonym">Euthrips occidentalis</name>
    <dbReference type="NCBI Taxonomy" id="133901"/>
    <lineage>
        <taxon>Eukaryota</taxon>
        <taxon>Metazoa</taxon>
        <taxon>Ecdysozoa</taxon>
        <taxon>Arthropoda</taxon>
        <taxon>Hexapoda</taxon>
        <taxon>Insecta</taxon>
        <taxon>Pterygota</taxon>
        <taxon>Neoptera</taxon>
        <taxon>Paraneoptera</taxon>
        <taxon>Thysanoptera</taxon>
        <taxon>Terebrantia</taxon>
        <taxon>Thripoidea</taxon>
        <taxon>Thripidae</taxon>
        <taxon>Frankliniella</taxon>
    </lineage>
</organism>
<dbReference type="GeneID" id="113207574"/>
<evidence type="ECO:0000256" key="2">
    <source>
        <dbReference type="SAM" id="MobiDB-lite"/>
    </source>
</evidence>
<dbReference type="KEGG" id="foc:113207574"/>
<dbReference type="PANTHER" id="PTHR44269:SF1">
    <property type="entry name" value="DEHYDROGENASE_REDUCTASE SDR FAMILY MEMBER 7"/>
    <property type="match status" value="1"/>
</dbReference>
<dbReference type="Pfam" id="PF00106">
    <property type="entry name" value="adh_short"/>
    <property type="match status" value="1"/>
</dbReference>
<feature type="region of interest" description="Disordered" evidence="2">
    <location>
        <begin position="323"/>
        <end position="347"/>
    </location>
</feature>
<dbReference type="PROSITE" id="PS00061">
    <property type="entry name" value="ADH_SHORT"/>
    <property type="match status" value="1"/>
</dbReference>